<dbReference type="PANTHER" id="PTHR33164:SF5">
    <property type="entry name" value="ORGANIC HYDROPEROXIDE RESISTANCE TRANSCRIPTIONAL REGULATOR"/>
    <property type="match status" value="1"/>
</dbReference>
<dbReference type="InterPro" id="IPR036388">
    <property type="entry name" value="WH-like_DNA-bd_sf"/>
</dbReference>
<dbReference type="PROSITE" id="PS50995">
    <property type="entry name" value="HTH_MARR_2"/>
    <property type="match status" value="1"/>
</dbReference>
<dbReference type="Gene3D" id="1.10.10.10">
    <property type="entry name" value="Winged helix-like DNA-binding domain superfamily/Winged helix DNA-binding domain"/>
    <property type="match status" value="1"/>
</dbReference>
<keyword evidence="3" id="KW-0805">Transcription regulation</keyword>
<dbReference type="InterPro" id="IPR055166">
    <property type="entry name" value="Transc_reg_Sar_Rot_HTH"/>
</dbReference>
<evidence type="ECO:0000256" key="2">
    <source>
        <dbReference type="ARBA" id="ARBA00022490"/>
    </source>
</evidence>
<keyword evidence="4" id="KW-0238">DNA-binding</keyword>
<dbReference type="PANTHER" id="PTHR33164">
    <property type="entry name" value="TRANSCRIPTIONAL REGULATOR, MARR FAMILY"/>
    <property type="match status" value="1"/>
</dbReference>
<accession>A0ABP5JYT1</accession>
<feature type="domain" description="HTH marR-type" evidence="6">
    <location>
        <begin position="11"/>
        <end position="142"/>
    </location>
</feature>
<dbReference type="EMBL" id="BAAAQA010000033">
    <property type="protein sequence ID" value="GAA2122215.1"/>
    <property type="molecule type" value="Genomic_DNA"/>
</dbReference>
<sequence length="148" mass="16715">MTASTSPLDLDNQLCFALYRASHSVVRAYKTELDQLGLTYPQYLVMLALWQTDEPQGVGQLGDLLGLDSGTLTPVLRRLEQRGLVVRRRDEHDERRRLIGLTDAGHDLRALAEKVPERIAARFPMQGKDYHLLMAQLGEIAQAFDAER</sequence>
<dbReference type="InterPro" id="IPR039422">
    <property type="entry name" value="MarR/SlyA-like"/>
</dbReference>
<dbReference type="SUPFAM" id="SSF46785">
    <property type="entry name" value="Winged helix' DNA-binding domain"/>
    <property type="match status" value="1"/>
</dbReference>
<evidence type="ECO:0000256" key="1">
    <source>
        <dbReference type="ARBA" id="ARBA00004496"/>
    </source>
</evidence>
<dbReference type="RefSeq" id="WP_344225353.1">
    <property type="nucleotide sequence ID" value="NZ_BAAAQA010000033.1"/>
</dbReference>
<dbReference type="SMART" id="SM00347">
    <property type="entry name" value="HTH_MARR"/>
    <property type="match status" value="1"/>
</dbReference>
<comment type="subcellular location">
    <subcellularLocation>
        <location evidence="1">Cytoplasm</location>
    </subcellularLocation>
</comment>
<dbReference type="Proteomes" id="UP001500166">
    <property type="component" value="Unassembled WGS sequence"/>
</dbReference>
<reference evidence="8" key="1">
    <citation type="journal article" date="2019" name="Int. J. Syst. Evol. Microbiol.">
        <title>The Global Catalogue of Microorganisms (GCM) 10K type strain sequencing project: providing services to taxonomists for standard genome sequencing and annotation.</title>
        <authorList>
            <consortium name="The Broad Institute Genomics Platform"/>
            <consortium name="The Broad Institute Genome Sequencing Center for Infectious Disease"/>
            <person name="Wu L."/>
            <person name="Ma J."/>
        </authorList>
    </citation>
    <scope>NUCLEOTIDE SEQUENCE [LARGE SCALE GENOMIC DNA]</scope>
    <source>
        <strain evidence="8">JCM 15914</strain>
    </source>
</reference>
<gene>
    <name evidence="7" type="ORF">GCM10009824_25060</name>
</gene>
<dbReference type="InterPro" id="IPR000835">
    <property type="entry name" value="HTH_MarR-typ"/>
</dbReference>
<organism evidence="7 8">
    <name type="scientific">Kocuria atrinae</name>
    <dbReference type="NCBI Taxonomy" id="592377"/>
    <lineage>
        <taxon>Bacteria</taxon>
        <taxon>Bacillati</taxon>
        <taxon>Actinomycetota</taxon>
        <taxon>Actinomycetes</taxon>
        <taxon>Micrococcales</taxon>
        <taxon>Micrococcaceae</taxon>
        <taxon>Kocuria</taxon>
    </lineage>
</organism>
<keyword evidence="2" id="KW-0963">Cytoplasm</keyword>
<comment type="caution">
    <text evidence="7">The sequence shown here is derived from an EMBL/GenBank/DDBJ whole genome shotgun (WGS) entry which is preliminary data.</text>
</comment>
<protein>
    <submittedName>
        <fullName evidence="7">MarR family transcriptional regulator</fullName>
    </submittedName>
</protein>
<evidence type="ECO:0000313" key="8">
    <source>
        <dbReference type="Proteomes" id="UP001500166"/>
    </source>
</evidence>
<dbReference type="PRINTS" id="PR00598">
    <property type="entry name" value="HTHMARR"/>
</dbReference>
<evidence type="ECO:0000313" key="7">
    <source>
        <dbReference type="EMBL" id="GAA2122215.1"/>
    </source>
</evidence>
<evidence type="ECO:0000256" key="3">
    <source>
        <dbReference type="ARBA" id="ARBA00023015"/>
    </source>
</evidence>
<keyword evidence="8" id="KW-1185">Reference proteome</keyword>
<evidence type="ECO:0000259" key="6">
    <source>
        <dbReference type="PROSITE" id="PS50995"/>
    </source>
</evidence>
<proteinExistence type="predicted"/>
<dbReference type="InterPro" id="IPR036390">
    <property type="entry name" value="WH_DNA-bd_sf"/>
</dbReference>
<name>A0ABP5JYT1_9MICC</name>
<evidence type="ECO:0000256" key="5">
    <source>
        <dbReference type="ARBA" id="ARBA00023163"/>
    </source>
</evidence>
<dbReference type="Pfam" id="PF22381">
    <property type="entry name" value="Staph_reg_Sar_Rot"/>
    <property type="match status" value="1"/>
</dbReference>
<evidence type="ECO:0000256" key="4">
    <source>
        <dbReference type="ARBA" id="ARBA00023125"/>
    </source>
</evidence>
<keyword evidence="5" id="KW-0804">Transcription</keyword>